<protein>
    <recommendedName>
        <fullName evidence="6">Peptidase A1 domain-containing protein</fullName>
    </recommendedName>
</protein>
<keyword evidence="4" id="KW-1133">Transmembrane helix</keyword>
<feature type="active site" evidence="2">
    <location>
        <position position="79"/>
    </location>
</feature>
<reference evidence="8" key="2">
    <citation type="submission" date="2015-01" db="EMBL/GenBank/DDBJ databases">
        <title>Evolutionary Origins and Diversification of the Mycorrhizal Mutualists.</title>
        <authorList>
            <consortium name="DOE Joint Genome Institute"/>
            <consortium name="Mycorrhizal Genomics Consortium"/>
            <person name="Kohler A."/>
            <person name="Kuo A."/>
            <person name="Nagy L.G."/>
            <person name="Floudas D."/>
            <person name="Copeland A."/>
            <person name="Barry K.W."/>
            <person name="Cichocki N."/>
            <person name="Veneault-Fourrey C."/>
            <person name="LaButti K."/>
            <person name="Lindquist E.A."/>
            <person name="Lipzen A."/>
            <person name="Lundell T."/>
            <person name="Morin E."/>
            <person name="Murat C."/>
            <person name="Riley R."/>
            <person name="Ohm R."/>
            <person name="Sun H."/>
            <person name="Tunlid A."/>
            <person name="Henrissat B."/>
            <person name="Grigoriev I.V."/>
            <person name="Hibbett D.S."/>
            <person name="Martin F."/>
        </authorList>
    </citation>
    <scope>NUCLEOTIDE SEQUENCE [LARGE SCALE GENOMIC DNA]</scope>
    <source>
        <strain evidence="8">F 1598</strain>
    </source>
</reference>
<keyword evidence="4" id="KW-0472">Membrane</keyword>
<feature type="transmembrane region" description="Helical" evidence="4">
    <location>
        <begin position="538"/>
        <end position="560"/>
    </location>
</feature>
<keyword evidence="3" id="KW-1015">Disulfide bond</keyword>
<evidence type="ECO:0000256" key="4">
    <source>
        <dbReference type="SAM" id="Phobius"/>
    </source>
</evidence>
<evidence type="ECO:0000313" key="7">
    <source>
        <dbReference type="EMBL" id="KIM84867.1"/>
    </source>
</evidence>
<dbReference type="EMBL" id="KN832986">
    <property type="protein sequence ID" value="KIM84867.1"/>
    <property type="molecule type" value="Genomic_DNA"/>
</dbReference>
<evidence type="ECO:0000256" key="3">
    <source>
        <dbReference type="PIRSR" id="PIRSR601461-2"/>
    </source>
</evidence>
<keyword evidence="5" id="KW-0732">Signal</keyword>
<dbReference type="InterPro" id="IPR001461">
    <property type="entry name" value="Aspartic_peptidase_A1"/>
</dbReference>
<dbReference type="GO" id="GO:0006508">
    <property type="term" value="P:proteolysis"/>
    <property type="evidence" value="ECO:0007669"/>
    <property type="project" value="InterPro"/>
</dbReference>
<dbReference type="PROSITE" id="PS51767">
    <property type="entry name" value="PEPTIDASE_A1"/>
    <property type="match status" value="1"/>
</dbReference>
<dbReference type="PRINTS" id="PR00792">
    <property type="entry name" value="PEPSIN"/>
</dbReference>
<keyword evidence="8" id="KW-1185">Reference proteome</keyword>
<feature type="chain" id="PRO_5002175923" description="Peptidase A1 domain-containing protein" evidence="5">
    <location>
        <begin position="20"/>
        <end position="561"/>
    </location>
</feature>
<evidence type="ECO:0000256" key="1">
    <source>
        <dbReference type="ARBA" id="ARBA00007447"/>
    </source>
</evidence>
<dbReference type="InParanoid" id="A0A0C3C5D5"/>
<dbReference type="Proteomes" id="UP000054166">
    <property type="component" value="Unassembled WGS sequence"/>
</dbReference>
<comment type="similarity">
    <text evidence="1">Belongs to the peptidase A1 family.</text>
</comment>
<proteinExistence type="inferred from homology"/>
<dbReference type="InterPro" id="IPR033121">
    <property type="entry name" value="PEPTIDASE_A1"/>
</dbReference>
<reference evidence="7 8" key="1">
    <citation type="submission" date="2014-04" db="EMBL/GenBank/DDBJ databases">
        <authorList>
            <consortium name="DOE Joint Genome Institute"/>
            <person name="Kuo A."/>
            <person name="Tarkka M."/>
            <person name="Buscot F."/>
            <person name="Kohler A."/>
            <person name="Nagy L.G."/>
            <person name="Floudas D."/>
            <person name="Copeland A."/>
            <person name="Barry K.W."/>
            <person name="Cichocki N."/>
            <person name="Veneault-Fourrey C."/>
            <person name="LaButti K."/>
            <person name="Lindquist E.A."/>
            <person name="Lipzen A."/>
            <person name="Lundell T."/>
            <person name="Morin E."/>
            <person name="Murat C."/>
            <person name="Sun H."/>
            <person name="Tunlid A."/>
            <person name="Henrissat B."/>
            <person name="Grigoriev I.V."/>
            <person name="Hibbett D.S."/>
            <person name="Martin F."/>
            <person name="Nordberg H.P."/>
            <person name="Cantor M.N."/>
            <person name="Hua S.X."/>
        </authorList>
    </citation>
    <scope>NUCLEOTIDE SEQUENCE [LARGE SCALE GENOMIC DNA]</scope>
    <source>
        <strain evidence="7 8">F 1598</strain>
    </source>
</reference>
<dbReference type="InterPro" id="IPR034164">
    <property type="entry name" value="Pepsin-like_dom"/>
</dbReference>
<keyword evidence="4" id="KW-0812">Transmembrane</keyword>
<feature type="disulfide bond" evidence="3">
    <location>
        <begin position="92"/>
        <end position="97"/>
    </location>
</feature>
<organism evidence="7 8">
    <name type="scientific">Piloderma croceum (strain F 1598)</name>
    <dbReference type="NCBI Taxonomy" id="765440"/>
    <lineage>
        <taxon>Eukaryota</taxon>
        <taxon>Fungi</taxon>
        <taxon>Dikarya</taxon>
        <taxon>Basidiomycota</taxon>
        <taxon>Agaricomycotina</taxon>
        <taxon>Agaricomycetes</taxon>
        <taxon>Agaricomycetidae</taxon>
        <taxon>Atheliales</taxon>
        <taxon>Atheliaceae</taxon>
        <taxon>Piloderma</taxon>
    </lineage>
</organism>
<dbReference type="OrthoDB" id="771136at2759"/>
<accession>A0A0C3C5D5</accession>
<dbReference type="Gene3D" id="2.40.70.10">
    <property type="entry name" value="Acid Proteases"/>
    <property type="match status" value="2"/>
</dbReference>
<sequence length="561" mass="59016">MWLAFTVVALAAFQVCTLAVSLQEALHSDVLPLRLQSRQSLQSRSLSSGTGIASVAYADDKSYYVVLQVGGIHFRVALDTGSADFWLMSSACSTRACSIVPRYPLAYESPTFVSVNNNSTAFTVQYADGTAASGFVARESVQFSNLTIADQALGFVTDTNVTMVDNVSGILGLGFPRLSRISNTVANATPFVSTLGAQGSLSYPLFGLSLTLNTTGSLAIGAIDSSVVKNVSNIVWNEVVPFSPLDSTNNVSSYLQWAIRLTSFAVNGAVVTPIPTYPNATHNSSLALLDVGTPGLIGPYQDVSRLFSMIDGSRLVDSSGQWAIPCNTADTLSFTFNHQNFTLQPSDYLIGPTSGDPNYCLTWPKASPPSADGLDWQIGTAFLRTVYSIFSYGINTKEPPLIGLYALSAPNATIETPEAVSAFLSSESATLATTLPNFIVSTPTYTTPLYTFNTSVTAPANGIVSSGLATSTYSAILASHHLNVSALPTITGFQNIATLVITDASGLIRTTTSTIAQPSVTLGEPPGSNTATSICVPLSMTLLSCIIPIVITFLVAGTTIL</sequence>
<evidence type="ECO:0000259" key="6">
    <source>
        <dbReference type="PROSITE" id="PS51767"/>
    </source>
</evidence>
<evidence type="ECO:0000256" key="5">
    <source>
        <dbReference type="SAM" id="SignalP"/>
    </source>
</evidence>
<dbReference type="HOGENOM" id="CLU_037038_0_0_1"/>
<name>A0A0C3C5D5_PILCF</name>
<dbReference type="PANTHER" id="PTHR47966">
    <property type="entry name" value="BETA-SITE APP-CLEAVING ENZYME, ISOFORM A-RELATED"/>
    <property type="match status" value="1"/>
</dbReference>
<feature type="active site" evidence="2">
    <location>
        <position position="290"/>
    </location>
</feature>
<gene>
    <name evidence="7" type="ORF">PILCRDRAFT_372853</name>
</gene>
<dbReference type="Pfam" id="PF00026">
    <property type="entry name" value="Asp"/>
    <property type="match status" value="1"/>
</dbReference>
<dbReference type="SUPFAM" id="SSF50630">
    <property type="entry name" value="Acid proteases"/>
    <property type="match status" value="1"/>
</dbReference>
<evidence type="ECO:0000256" key="2">
    <source>
        <dbReference type="PIRSR" id="PIRSR601461-1"/>
    </source>
</evidence>
<dbReference type="PANTHER" id="PTHR47966:SF74">
    <property type="entry name" value="AGR407CP"/>
    <property type="match status" value="1"/>
</dbReference>
<dbReference type="CDD" id="cd05471">
    <property type="entry name" value="pepsin_like"/>
    <property type="match status" value="1"/>
</dbReference>
<dbReference type="GO" id="GO:0004190">
    <property type="term" value="F:aspartic-type endopeptidase activity"/>
    <property type="evidence" value="ECO:0007669"/>
    <property type="project" value="InterPro"/>
</dbReference>
<dbReference type="STRING" id="765440.A0A0C3C5D5"/>
<dbReference type="InterPro" id="IPR021109">
    <property type="entry name" value="Peptidase_aspartic_dom_sf"/>
</dbReference>
<feature type="domain" description="Peptidase A1" evidence="6">
    <location>
        <begin position="63"/>
        <end position="405"/>
    </location>
</feature>
<evidence type="ECO:0000313" key="8">
    <source>
        <dbReference type="Proteomes" id="UP000054166"/>
    </source>
</evidence>
<feature type="signal peptide" evidence="5">
    <location>
        <begin position="1"/>
        <end position="19"/>
    </location>
</feature>
<dbReference type="AlphaFoldDB" id="A0A0C3C5D5"/>